<feature type="transmembrane region" description="Helical" evidence="1">
    <location>
        <begin position="12"/>
        <end position="30"/>
    </location>
</feature>
<sequence>MKKDIRVQYPLYQMAFIVLFGFMAFSIIGVSKEFNHNSEGFSYSLEFNQIESIFLLGALFISSIAGLIFIRKIYSHNKQHPDQKLSMWQIKPIEFLEQDEGMTHITRRAAQKVYTFFVWALPFFAGIYMVFELPRFWVIIGILFLALMQYLIYYLEIRKHLREDEE</sequence>
<reference evidence="3" key="1">
    <citation type="journal article" date="2019" name="Int. J. Syst. Evol. Microbiol.">
        <title>The Global Catalogue of Microorganisms (GCM) 10K type strain sequencing project: providing services to taxonomists for standard genome sequencing and annotation.</title>
        <authorList>
            <consortium name="The Broad Institute Genomics Platform"/>
            <consortium name="The Broad Institute Genome Sequencing Center for Infectious Disease"/>
            <person name="Wu L."/>
            <person name="Ma J."/>
        </authorList>
    </citation>
    <scope>NUCLEOTIDE SEQUENCE [LARGE SCALE GENOMIC DNA]</scope>
    <source>
        <strain evidence="3">CCUG 54527</strain>
    </source>
</reference>
<proteinExistence type="predicted"/>
<dbReference type="EMBL" id="JBHSRI010000007">
    <property type="protein sequence ID" value="MFC6039243.1"/>
    <property type="molecule type" value="Genomic_DNA"/>
</dbReference>
<feature type="transmembrane region" description="Helical" evidence="1">
    <location>
        <begin position="113"/>
        <end position="131"/>
    </location>
</feature>
<name>A0ABW1L805_9BACL</name>
<dbReference type="Proteomes" id="UP001596170">
    <property type="component" value="Unassembled WGS sequence"/>
</dbReference>
<organism evidence="2 3">
    <name type="scientific">Paenisporosarcina macmurdoensis</name>
    <dbReference type="NCBI Taxonomy" id="212659"/>
    <lineage>
        <taxon>Bacteria</taxon>
        <taxon>Bacillati</taxon>
        <taxon>Bacillota</taxon>
        <taxon>Bacilli</taxon>
        <taxon>Bacillales</taxon>
        <taxon>Caryophanaceae</taxon>
        <taxon>Paenisporosarcina</taxon>
    </lineage>
</organism>
<evidence type="ECO:0000313" key="3">
    <source>
        <dbReference type="Proteomes" id="UP001596170"/>
    </source>
</evidence>
<evidence type="ECO:0000256" key="1">
    <source>
        <dbReference type="SAM" id="Phobius"/>
    </source>
</evidence>
<keyword evidence="3" id="KW-1185">Reference proteome</keyword>
<protein>
    <recommendedName>
        <fullName evidence="4">DUF3169 family protein</fullName>
    </recommendedName>
</protein>
<gene>
    <name evidence="2" type="ORF">ACFPYN_07295</name>
</gene>
<comment type="caution">
    <text evidence="2">The sequence shown here is derived from an EMBL/GenBank/DDBJ whole genome shotgun (WGS) entry which is preliminary data.</text>
</comment>
<evidence type="ECO:0008006" key="4">
    <source>
        <dbReference type="Google" id="ProtNLM"/>
    </source>
</evidence>
<feature type="transmembrane region" description="Helical" evidence="1">
    <location>
        <begin position="50"/>
        <end position="70"/>
    </location>
</feature>
<evidence type="ECO:0000313" key="2">
    <source>
        <dbReference type="EMBL" id="MFC6039243.1"/>
    </source>
</evidence>
<dbReference type="RefSeq" id="WP_377733322.1">
    <property type="nucleotide sequence ID" value="NZ_JBHSRI010000007.1"/>
</dbReference>
<keyword evidence="1" id="KW-1133">Transmembrane helix</keyword>
<keyword evidence="1" id="KW-0812">Transmembrane</keyword>
<keyword evidence="1" id="KW-0472">Membrane</keyword>
<accession>A0ABW1L805</accession>
<feature type="transmembrane region" description="Helical" evidence="1">
    <location>
        <begin position="137"/>
        <end position="155"/>
    </location>
</feature>